<keyword evidence="11" id="KW-1185">Reference proteome</keyword>
<dbReference type="Pfam" id="PF20255">
    <property type="entry name" value="DUF6606"/>
    <property type="match status" value="1"/>
</dbReference>
<dbReference type="PANTHER" id="PTHR13367">
    <property type="entry name" value="UBIQUITIN THIOESTERASE"/>
    <property type="match status" value="1"/>
</dbReference>
<keyword evidence="5" id="KW-0378">Hydrolase</keyword>
<proteinExistence type="predicted"/>
<dbReference type="Pfam" id="PF12359">
    <property type="entry name" value="DUF3645"/>
    <property type="match status" value="1"/>
</dbReference>
<gene>
    <name evidence="10" type="ORF">PAXINDRAFT_116870</name>
</gene>
<evidence type="ECO:0000256" key="1">
    <source>
        <dbReference type="ARBA" id="ARBA00000707"/>
    </source>
</evidence>
<dbReference type="InterPro" id="IPR051346">
    <property type="entry name" value="OTU_Deubiquitinase"/>
</dbReference>
<dbReference type="Pfam" id="PF12340">
    <property type="entry name" value="DUF3638"/>
    <property type="match status" value="1"/>
</dbReference>
<dbReference type="GO" id="GO:0006508">
    <property type="term" value="P:proteolysis"/>
    <property type="evidence" value="ECO:0007669"/>
    <property type="project" value="UniProtKB-KW"/>
</dbReference>
<dbReference type="GO" id="GO:0004843">
    <property type="term" value="F:cysteine-type deubiquitinase activity"/>
    <property type="evidence" value="ECO:0007669"/>
    <property type="project" value="UniProtKB-EC"/>
</dbReference>
<dbReference type="InterPro" id="IPR022105">
    <property type="entry name" value="DUF3645"/>
</dbReference>
<dbReference type="InterPro" id="IPR046541">
    <property type="entry name" value="DUF6606"/>
</dbReference>
<reference evidence="10 11" key="1">
    <citation type="submission" date="2014-06" db="EMBL/GenBank/DDBJ databases">
        <authorList>
            <consortium name="DOE Joint Genome Institute"/>
            <person name="Kuo A."/>
            <person name="Kohler A."/>
            <person name="Nagy L.G."/>
            <person name="Floudas D."/>
            <person name="Copeland A."/>
            <person name="Barry K.W."/>
            <person name="Cichocki N."/>
            <person name="Veneault-Fourrey C."/>
            <person name="LaButti K."/>
            <person name="Lindquist E.A."/>
            <person name="Lipzen A."/>
            <person name="Lundell T."/>
            <person name="Morin E."/>
            <person name="Murat C."/>
            <person name="Sun H."/>
            <person name="Tunlid A."/>
            <person name="Henrissat B."/>
            <person name="Grigoriev I.V."/>
            <person name="Hibbett D.S."/>
            <person name="Martin F."/>
            <person name="Nordberg H.P."/>
            <person name="Cantor M.N."/>
            <person name="Hua S.X."/>
        </authorList>
    </citation>
    <scope>NUCLEOTIDE SEQUENCE [LARGE SCALE GENOMIC DNA]</scope>
    <source>
        <strain evidence="10 11">ATCC 200175</strain>
    </source>
</reference>
<comment type="catalytic activity">
    <reaction evidence="1">
        <text>Thiol-dependent hydrolysis of ester, thioester, amide, peptide and isopeptide bonds formed by the C-terminal Gly of ubiquitin (a 76-residue protein attached to proteins as an intracellular targeting signal).</text>
        <dbReference type="EC" id="3.4.19.12"/>
    </reaction>
</comment>
<dbReference type="SUPFAM" id="SSF52540">
    <property type="entry name" value="P-loop containing nucleoside triphosphate hydrolases"/>
    <property type="match status" value="1"/>
</dbReference>
<evidence type="ECO:0000256" key="2">
    <source>
        <dbReference type="ARBA" id="ARBA00012759"/>
    </source>
</evidence>
<evidence type="ECO:0000259" key="7">
    <source>
        <dbReference type="Pfam" id="PF12340"/>
    </source>
</evidence>
<organism evidence="10 11">
    <name type="scientific">Paxillus involutus ATCC 200175</name>
    <dbReference type="NCBI Taxonomy" id="664439"/>
    <lineage>
        <taxon>Eukaryota</taxon>
        <taxon>Fungi</taxon>
        <taxon>Dikarya</taxon>
        <taxon>Basidiomycota</taxon>
        <taxon>Agaricomycotina</taxon>
        <taxon>Agaricomycetes</taxon>
        <taxon>Agaricomycetidae</taxon>
        <taxon>Boletales</taxon>
        <taxon>Paxilineae</taxon>
        <taxon>Paxillaceae</taxon>
        <taxon>Paxillus</taxon>
    </lineage>
</organism>
<reference evidence="11" key="2">
    <citation type="submission" date="2015-01" db="EMBL/GenBank/DDBJ databases">
        <title>Evolutionary Origins and Diversification of the Mycorrhizal Mutualists.</title>
        <authorList>
            <consortium name="DOE Joint Genome Institute"/>
            <consortium name="Mycorrhizal Genomics Consortium"/>
            <person name="Kohler A."/>
            <person name="Kuo A."/>
            <person name="Nagy L.G."/>
            <person name="Floudas D."/>
            <person name="Copeland A."/>
            <person name="Barry K.W."/>
            <person name="Cichocki N."/>
            <person name="Veneault-Fourrey C."/>
            <person name="LaButti K."/>
            <person name="Lindquist E.A."/>
            <person name="Lipzen A."/>
            <person name="Lundell T."/>
            <person name="Morin E."/>
            <person name="Murat C."/>
            <person name="Riley R."/>
            <person name="Ohm R."/>
            <person name="Sun H."/>
            <person name="Tunlid A."/>
            <person name="Henrissat B."/>
            <person name="Grigoriev I.V."/>
            <person name="Hibbett D.S."/>
            <person name="Martin F."/>
        </authorList>
    </citation>
    <scope>NUCLEOTIDE SEQUENCE [LARGE SCALE GENOMIC DNA]</scope>
    <source>
        <strain evidence="11">ATCC 200175</strain>
    </source>
</reference>
<dbReference type="OrthoDB" id="3182339at2759"/>
<evidence type="ECO:0000313" key="10">
    <source>
        <dbReference type="EMBL" id="KIJ13702.1"/>
    </source>
</evidence>
<feature type="domain" description="DUF3638" evidence="7">
    <location>
        <begin position="2007"/>
        <end position="2230"/>
    </location>
</feature>
<evidence type="ECO:0000259" key="8">
    <source>
        <dbReference type="Pfam" id="PF12359"/>
    </source>
</evidence>
<name>A0A0C9U2A2_PAXIN</name>
<evidence type="ECO:0000256" key="4">
    <source>
        <dbReference type="ARBA" id="ARBA00022786"/>
    </source>
</evidence>
<keyword evidence="3" id="KW-0645">Protease</keyword>
<dbReference type="InterPro" id="IPR027417">
    <property type="entry name" value="P-loop_NTPase"/>
</dbReference>
<dbReference type="HOGENOM" id="CLU_000211_1_0_1"/>
<evidence type="ECO:0000256" key="5">
    <source>
        <dbReference type="ARBA" id="ARBA00022801"/>
    </source>
</evidence>
<evidence type="ECO:0000259" key="9">
    <source>
        <dbReference type="Pfam" id="PF20255"/>
    </source>
</evidence>
<evidence type="ECO:0000256" key="6">
    <source>
        <dbReference type="ARBA" id="ARBA00022807"/>
    </source>
</evidence>
<protein>
    <recommendedName>
        <fullName evidence="2">ubiquitinyl hydrolase 1</fullName>
        <ecNumber evidence="2">3.4.19.12</ecNumber>
    </recommendedName>
</protein>
<feature type="domain" description="DUF3645" evidence="8">
    <location>
        <begin position="2350"/>
        <end position="2381"/>
    </location>
</feature>
<dbReference type="EC" id="3.4.19.12" evidence="2"/>
<evidence type="ECO:0000313" key="11">
    <source>
        <dbReference type="Proteomes" id="UP000053647"/>
    </source>
</evidence>
<dbReference type="EMBL" id="KN819349">
    <property type="protein sequence ID" value="KIJ13702.1"/>
    <property type="molecule type" value="Genomic_DNA"/>
</dbReference>
<dbReference type="PANTHER" id="PTHR13367:SF33">
    <property type="entry name" value="P-LOOP CONTAINING NUCLEOSIDE TRIPHOSPHATE HYDROLASE PROTEIN"/>
    <property type="match status" value="1"/>
</dbReference>
<keyword evidence="4" id="KW-0833">Ubl conjugation pathway</keyword>
<dbReference type="Proteomes" id="UP000053647">
    <property type="component" value="Unassembled WGS sequence"/>
</dbReference>
<dbReference type="InterPro" id="IPR022099">
    <property type="entry name" value="DUF3638"/>
</dbReference>
<sequence length="3054" mass="344953">MPESVLHIKDDRTLKYILTHVFSPLRLPDGDDNSVLHEHALAGAIWAAARAYNGYISDSNKPQWDCITTMLENLATSMQSETLEKVRITSQLRGMKSGDVLAYLIRAHNAGIIFRKKEGETIFESFEVSPMAGAVMSARGKLVCSYPGPAIAIPNSVFNGRIFQSELANFLNRMSDEPLDSAPTSQKARSTVTESRDTAHPRYITELLTGILRGVGRPVDIVRMRKRIGDDVVWNNSRLPWRRSSLWLLVRVALQTSLERTALGRDTYKGFMIFFMRELAQKAIEADLETELLHFISAKVSRRLMKLGLSAPGWLLSRTALQACTNIRDTVEARWRLVQDAQAASPSWIPSQLDIVRDTQLSLLGSRGYIRNALLNQHANIPDTTFSRTYRRRGTLDDFLSSDGQFFKDAYLAEPHLTLHDVEQAVEQGIDDWVARVTDADNACVKLEILADNYSSGALKTYTNNPENLSIMLLTTIELWVALDKVVIKDIPMLADYSPVIPTALLEDLLVRKAENLHRLRLAQQYIRSRRSRSRYGSVFSQEVDNTSFGVRFYKTSPQLQDLKNRIEEAAQQERERRIDELDEANTLHAKLSREASDTDHTFRVDWYGNDVHVKRKHCRKCQLEKRLETMTIAVHEWPLPAEPLHAAVVVFELQCPVSFNMWRSATCHLFFDLCSPSPRQTKPYILLDDYTALHSYLIQHSRSRVSLASDTKPFVKTHYKTTSLPSTNSRVCVNNGLKFYGFDSSARICVSEVIGDSSVKRYCTYQLPSGPYQSMQEYIGGTSHTSNQVLANQADCHKDLGIHEFIAFGHLRSGPSIQWLNILRELRDRTLSYRRHEVHLLLAQAISQVGPLAETGKWTWHQELQHQPFCHALLGELESLVMDVSANWLEGVTMSTISLLLNRLLASSPSIEVSEAALTLLRSMREKTFSWVQELSAKLMKASGDIENEEFRRRLRSMAAICRSTYDAGPAHIRKLLHSPKDVEVLLSCAVFIHDNIPTSSELSGVDSYSRLLLERDCRLSWMLEDILSDLITADDEGIDLAMSEVWSAYRPGSKWQKLTHPNSRWLTCQTAATTAQCSQSVHFNLLDGTLLVDGKPLGRLPDAIMQHPMYVLILGKQVFDVTPSDLPGMEFSTRGMISGHQVHFSLNGGKLVIRAKHESKTDIWELIPQEKMNSDLPVVLVKDHAHWMNLSTSTIEVRPLERLWEPSPENWVISLTPGISRMRKGSELFVDIRSRTWTMISSLLKPLDLPEHLIITVSPVDSVQQRLSVDLPRYGLSFFVDEDGDLQSHNIRDMVYDENQSTGVMFGLVNQLVLRPKIQAGRALTQRCVLIPEGDVSFKSHGHHVRIDVDTYRPPLRRVTYQTYKVDTELGCLTGNVSLTNKLYRAYLHALSSGGCSIDPLTGRTGTEEALSILRSASCRSFMKHKRCDAELLCQIASLCPTRVWYPKHLQHMQKVEWLCLPAAAQHYGLYTAAKAIKEHCEKVQSFHENHPKFPAPEVHLLERGALRAAYLHPFEFSGQLPKGECDVKYQARDVLESTSKEHHAYSAASAVYCWTTDLNTTENIVGLLESWKTTVHGDARTSSSLQSLQYDSTWLHPDLPLIWIRAYNLLRKSSKARQCFHLLFTLPAMAFGSPDLDTLVPTLLAFATNPQFLLEDPPPYDTYDLSRGYSPSTHTLSSLVSAAAHPFEDSLESTTSPQPGETLRELRLRQRSVYDRRLASDVATTVKQLLMAWPSESPPPCHSLTTSSYNMSSLTASLRTVFAGCYRNLQLRQHLGRVQVILSQAHSLPPSLPRYAFQPCSGAPPRVLSAVTLGQLFIRCTPPSLSGTKLPHYTSVAAKAPFCSSTGLRQLTTSLSMNSNTPFQRKYVKDFNDSVEQLGAELTLAARTRATEKPTTEVLEQHYVRCRDIYFQSLDALKQALYPKSMNEHAVYQAGQWPRITADALFRCLASTSPTSELTKDWKNCLISLALLGLELQRSRRLLRLAMDNLFEEFFKELENEGCEEWNAEQYPDWLLIQLQGNFLVRRVQANVAFEMISPESGQNTAMQLHMGEGKSSVIVPIAVAALANGNQLVRVVVPKALTAQMFQLLVDRLGGLTNRRIYYLPFSRSLETDSSRVKVLREILQECKQEGGILVVQPDHVLSLKLMSVEKQLKKSDKHVGDELLKLQIWLHSHSRDILDESDEILHVRYQLVYTIGLQKHLEGFPERWTTTQQVLDLVRKHAPSLRDDFPLGVEFECGPTGSFPHTRILQADAGQELISRIAEDVMDGVLLNFSFDQVRSGLREAIHDFISCKDATPLTIQIVEEYARHHTLWGGLLLLRGLLASGILLFALKERRWRVDYGLAPARTMLAVPYRAKDIPAPKAEFGHPDVAITLTCLSYYYGGLTEQELRTCFEILLKQDNPSLEYGLWVRSCPAVPDALRTLRGVNIKSSEQWRTHLLPLFVRTQAVVDFYLARVVFPKEAKEFPSKLSCSGWDLAENRTRLITGFSGTNDGRYLLPTSISQRDPEHQRGTNARVLAYLLQPENNSYKLTAREDGSRRTADEFLQMLAATWLKLSPGTLAAIYFNEDDELTVVTRDGTTQLLLSSPFAQQLDQCVVYLDDAHTRGTDIKFPAGCRAAVTLGPKVTKDRLAQGCMRMRKLGHGHSVMFFAPLEVDRNIRSVAAKATSDRVSVTDILQWAVHETCSDIQQRASHWAQQGMDHTSRYSAWSSFCRDELTAEQMSNAWLQPEAKSLVDLYAPRNSWSSTALTVPEIRQRCLDLGILSLRDASMDEEQEREVIHEIEREQRVQRPNKVSPAKHSIHRDVITFVKGGIIPAGSSAFYPIFATLKNTTATTHEDRVWSRFVLATEDFCKTVAPSAGKTDDYLRPVHWILSGKLAHNPALVILSPHEVNGLMADIRSSKCVHLHVYTPRTIQSMKPCDDLSLYSVPTVPLDWTPPLALMDQLNVFAGQLYLRDYATYIRLCRFLCIYAKDLQDEEDIEVQCDGFMAPQHRPRLAQSKNSFRCTPLPSLKALVSLRRKGMRYAPTHMGKILEGRLLTERDFQDGDD</sequence>
<accession>A0A0C9U2A2</accession>
<feature type="domain" description="DUF6606" evidence="9">
    <location>
        <begin position="17"/>
        <end position="280"/>
    </location>
</feature>
<keyword evidence="6" id="KW-0788">Thiol protease</keyword>
<evidence type="ECO:0000256" key="3">
    <source>
        <dbReference type="ARBA" id="ARBA00022670"/>
    </source>
</evidence>